<dbReference type="InterPro" id="IPR015807">
    <property type="entry name" value="His-tRNA-ligase"/>
</dbReference>
<keyword evidence="11" id="KW-1185">Reference proteome</keyword>
<sequence>MAANEFSRLPGFRDFPPEEFALRNHLFEAWRRVSVRYGFQQYDGPPLEALELYVEKSGSEIVDQLYNFTDKGDREVAMRPEMTPSLARILGERSRAMPKPIRWFAIPQLFRYERQQRGRLREHFQWNVDIVGEGGVAADAEVLAVALDGLREVGLGPNDVRARVSDRRLLAALMRSAGVADDRLLAAFSVVDKIEREERARSRDRLVAEAGLTADAAESILGLFDDPGLDAVRARFGDREEVAEALERFDDYLATLQALGFGDFVDFDLTIVRGLAYYTGIVFEVFDARGELRAVCGGGRYDRLLELVGGEPLPAVGFGMGDVVLTELLKDLDRLPETGRSVDWFVVVIGDLRDRALDVARRLRERGDSVAYALRSQAVRKQFKAAESEGARRVIVLAPDEVARGEAVVRDMATGDERPIRLDTLEFVGGS</sequence>
<comment type="subunit">
    <text evidence="2 8">Homodimer.</text>
</comment>
<evidence type="ECO:0000313" key="11">
    <source>
        <dbReference type="Proteomes" id="UP001484239"/>
    </source>
</evidence>
<dbReference type="InterPro" id="IPR004516">
    <property type="entry name" value="HisRS/HisZ"/>
</dbReference>
<dbReference type="InterPro" id="IPR036621">
    <property type="entry name" value="Anticodon-bd_dom_sf"/>
</dbReference>
<comment type="caution">
    <text evidence="10">The sequence shown here is derived from an EMBL/GenBank/DDBJ whole genome shotgun (WGS) entry which is preliminary data.</text>
</comment>
<dbReference type="SUPFAM" id="SSF52954">
    <property type="entry name" value="Class II aaRS ABD-related"/>
    <property type="match status" value="1"/>
</dbReference>
<comment type="similarity">
    <text evidence="1 8">Belongs to the class-II aminoacyl-tRNA synthetase family.</text>
</comment>
<accession>A0ABU9E916</accession>
<keyword evidence="3 8" id="KW-0436">Ligase</keyword>
<dbReference type="Pfam" id="PF13393">
    <property type="entry name" value="tRNA-synt_His"/>
    <property type="match status" value="1"/>
</dbReference>
<keyword evidence="8" id="KW-0963">Cytoplasm</keyword>
<keyword evidence="4 8" id="KW-0547">Nucleotide-binding</keyword>
<dbReference type="CDD" id="cd00773">
    <property type="entry name" value="HisRS-like_core"/>
    <property type="match status" value="1"/>
</dbReference>
<evidence type="ECO:0000256" key="7">
    <source>
        <dbReference type="ARBA" id="ARBA00047639"/>
    </source>
</evidence>
<evidence type="ECO:0000256" key="1">
    <source>
        <dbReference type="ARBA" id="ARBA00008226"/>
    </source>
</evidence>
<gene>
    <name evidence="8 10" type="primary">hisS</name>
    <name evidence="10" type="ORF">WI372_06315</name>
</gene>
<reference evidence="10 11" key="1">
    <citation type="submission" date="2024-02" db="EMBL/GenBank/DDBJ databases">
        <title>A novel Gemmatimonadota bacterium.</title>
        <authorList>
            <person name="Du Z.-J."/>
            <person name="Ye Y.-Q."/>
        </authorList>
    </citation>
    <scope>NUCLEOTIDE SEQUENCE [LARGE SCALE GENOMIC DNA]</scope>
    <source>
        <strain evidence="10 11">DH-20</strain>
    </source>
</reference>
<comment type="subcellular location">
    <subcellularLocation>
        <location evidence="8">Cytoplasm</location>
    </subcellularLocation>
</comment>
<dbReference type="PIRSF" id="PIRSF001549">
    <property type="entry name" value="His-tRNA_synth"/>
    <property type="match status" value="1"/>
</dbReference>
<protein>
    <recommendedName>
        <fullName evidence="8">Histidine--tRNA ligase</fullName>
        <ecNumber evidence="8">6.1.1.21</ecNumber>
    </recommendedName>
    <alternativeName>
        <fullName evidence="8">Histidyl-tRNA synthetase</fullName>
        <shortName evidence="8">HisRS</shortName>
    </alternativeName>
</protein>
<evidence type="ECO:0000313" key="10">
    <source>
        <dbReference type="EMBL" id="MEK9500584.1"/>
    </source>
</evidence>
<dbReference type="InterPro" id="IPR041715">
    <property type="entry name" value="HisRS-like_core"/>
</dbReference>
<feature type="domain" description="Aminoacyl-transfer RNA synthetases class-II family profile" evidence="9">
    <location>
        <begin position="20"/>
        <end position="271"/>
    </location>
</feature>
<dbReference type="Gene3D" id="3.30.930.10">
    <property type="entry name" value="Bira Bifunctional Protein, Domain 2"/>
    <property type="match status" value="2"/>
</dbReference>
<keyword evidence="8" id="KW-0067">ATP-binding</keyword>
<dbReference type="InterPro" id="IPR006195">
    <property type="entry name" value="aa-tRNA-synth_II"/>
</dbReference>
<evidence type="ECO:0000259" key="9">
    <source>
        <dbReference type="PROSITE" id="PS50862"/>
    </source>
</evidence>
<evidence type="ECO:0000256" key="5">
    <source>
        <dbReference type="ARBA" id="ARBA00022917"/>
    </source>
</evidence>
<dbReference type="InterPro" id="IPR004154">
    <property type="entry name" value="Anticodon-bd"/>
</dbReference>
<evidence type="ECO:0000256" key="4">
    <source>
        <dbReference type="ARBA" id="ARBA00022741"/>
    </source>
</evidence>
<dbReference type="EC" id="6.1.1.21" evidence="8"/>
<dbReference type="Gene3D" id="3.40.50.800">
    <property type="entry name" value="Anticodon-binding domain"/>
    <property type="match status" value="1"/>
</dbReference>
<dbReference type="GO" id="GO:0004821">
    <property type="term" value="F:histidine-tRNA ligase activity"/>
    <property type="evidence" value="ECO:0007669"/>
    <property type="project" value="UniProtKB-EC"/>
</dbReference>
<dbReference type="PANTHER" id="PTHR43707:SF1">
    <property type="entry name" value="HISTIDINE--TRNA LIGASE, MITOCHONDRIAL-RELATED"/>
    <property type="match status" value="1"/>
</dbReference>
<evidence type="ECO:0000256" key="3">
    <source>
        <dbReference type="ARBA" id="ARBA00022598"/>
    </source>
</evidence>
<evidence type="ECO:0000256" key="8">
    <source>
        <dbReference type="HAMAP-Rule" id="MF_00127"/>
    </source>
</evidence>
<comment type="catalytic activity">
    <reaction evidence="7 8">
        <text>tRNA(His) + L-histidine + ATP = L-histidyl-tRNA(His) + AMP + diphosphate + H(+)</text>
        <dbReference type="Rhea" id="RHEA:17313"/>
        <dbReference type="Rhea" id="RHEA-COMP:9665"/>
        <dbReference type="Rhea" id="RHEA-COMP:9689"/>
        <dbReference type="ChEBI" id="CHEBI:15378"/>
        <dbReference type="ChEBI" id="CHEBI:30616"/>
        <dbReference type="ChEBI" id="CHEBI:33019"/>
        <dbReference type="ChEBI" id="CHEBI:57595"/>
        <dbReference type="ChEBI" id="CHEBI:78442"/>
        <dbReference type="ChEBI" id="CHEBI:78527"/>
        <dbReference type="ChEBI" id="CHEBI:456215"/>
        <dbReference type="EC" id="6.1.1.21"/>
    </reaction>
</comment>
<dbReference type="PANTHER" id="PTHR43707">
    <property type="entry name" value="HISTIDYL-TRNA SYNTHETASE"/>
    <property type="match status" value="1"/>
</dbReference>
<dbReference type="SUPFAM" id="SSF55681">
    <property type="entry name" value="Class II aaRS and biotin synthetases"/>
    <property type="match status" value="1"/>
</dbReference>
<dbReference type="HAMAP" id="MF_00127">
    <property type="entry name" value="His_tRNA_synth"/>
    <property type="match status" value="1"/>
</dbReference>
<keyword evidence="5 8" id="KW-0648">Protein biosynthesis</keyword>
<dbReference type="EMBL" id="JBBHLI010000002">
    <property type="protein sequence ID" value="MEK9500584.1"/>
    <property type="molecule type" value="Genomic_DNA"/>
</dbReference>
<evidence type="ECO:0000256" key="6">
    <source>
        <dbReference type="ARBA" id="ARBA00023146"/>
    </source>
</evidence>
<name>A0ABU9E916_9BACT</name>
<evidence type="ECO:0000256" key="2">
    <source>
        <dbReference type="ARBA" id="ARBA00011738"/>
    </source>
</evidence>
<dbReference type="NCBIfam" id="TIGR00442">
    <property type="entry name" value="hisS"/>
    <property type="match status" value="1"/>
</dbReference>
<dbReference type="Proteomes" id="UP001484239">
    <property type="component" value="Unassembled WGS sequence"/>
</dbReference>
<dbReference type="PROSITE" id="PS50862">
    <property type="entry name" value="AA_TRNA_LIGASE_II"/>
    <property type="match status" value="1"/>
</dbReference>
<organism evidence="10 11">
    <name type="scientific">Gaopeijia maritima</name>
    <dbReference type="NCBI Taxonomy" id="3119007"/>
    <lineage>
        <taxon>Bacteria</taxon>
        <taxon>Pseudomonadati</taxon>
        <taxon>Gemmatimonadota</taxon>
        <taxon>Longimicrobiia</taxon>
        <taxon>Gaopeijiales</taxon>
        <taxon>Gaopeijiaceae</taxon>
        <taxon>Gaopeijia</taxon>
    </lineage>
</organism>
<dbReference type="RefSeq" id="WP_405286499.1">
    <property type="nucleotide sequence ID" value="NZ_JBBHLI010000002.1"/>
</dbReference>
<proteinExistence type="inferred from homology"/>
<keyword evidence="6 8" id="KW-0030">Aminoacyl-tRNA synthetase</keyword>
<dbReference type="InterPro" id="IPR045864">
    <property type="entry name" value="aa-tRNA-synth_II/BPL/LPL"/>
</dbReference>
<dbReference type="Pfam" id="PF03129">
    <property type="entry name" value="HGTP_anticodon"/>
    <property type="match status" value="1"/>
</dbReference>